<keyword evidence="1" id="KW-0732">Signal</keyword>
<protein>
    <submittedName>
        <fullName evidence="2">Stage II sporulation protein R</fullName>
    </submittedName>
</protein>
<evidence type="ECO:0000313" key="3">
    <source>
        <dbReference type="Proteomes" id="UP000325292"/>
    </source>
</evidence>
<sequence length="223" mass="24139">MWVKQIALSFLAMGFLWSIAPVTPQGHTALAGTTTQAITPPPVIRFRVIANSDNPVDQAVKLDVRDRVLAVLDPLLTHAHDKEQAAAILSHHIAQVTEAADAVLAAHHVTYHAHVRLTTTEFPTKAYGSWVLPAGRYEALLVVLGHGAGHNWWCVLFPSLCFIDMSNAVAIPAAAAMQTSPANPVTVPAVPVKLPPPVPHHPHGAIHVSWRLPHIVNHLLAWF</sequence>
<feature type="signal peptide" evidence="1">
    <location>
        <begin position="1"/>
        <end position="20"/>
    </location>
</feature>
<keyword evidence="3" id="KW-1185">Reference proteome</keyword>
<dbReference type="InterPro" id="IPR014202">
    <property type="entry name" value="Spore_II_R"/>
</dbReference>
<dbReference type="NCBIfam" id="TIGR02837">
    <property type="entry name" value="spore_II_R"/>
    <property type="match status" value="1"/>
</dbReference>
<feature type="chain" id="PRO_5047239403" evidence="1">
    <location>
        <begin position="21"/>
        <end position="223"/>
    </location>
</feature>
<dbReference type="EMBL" id="CP019454">
    <property type="protein sequence ID" value="AUW94397.1"/>
    <property type="molecule type" value="Genomic_DNA"/>
</dbReference>
<reference evidence="2 3" key="1">
    <citation type="journal article" date="2019" name="Sci. Rep.">
        <title>Sulfobacillus thermotolerans: new insights into resistance and metabolic capacities of acidophilic chemolithotrophs.</title>
        <authorList>
            <person name="Panyushkina A.E."/>
            <person name="Babenko V.V."/>
            <person name="Nikitina A.S."/>
            <person name="Selezneva O.V."/>
            <person name="Tsaplina I.A."/>
            <person name="Letarova M.A."/>
            <person name="Kostryukova E.S."/>
            <person name="Letarov A.V."/>
        </authorList>
    </citation>
    <scope>NUCLEOTIDE SEQUENCE [LARGE SCALE GENOMIC DNA]</scope>
    <source>
        <strain evidence="2 3">Kr1</strain>
    </source>
</reference>
<proteinExistence type="predicted"/>
<evidence type="ECO:0000256" key="1">
    <source>
        <dbReference type="SAM" id="SignalP"/>
    </source>
</evidence>
<name>A0ABM6RSG5_9FIRM</name>
<dbReference type="Proteomes" id="UP000325292">
    <property type="component" value="Chromosome"/>
</dbReference>
<evidence type="ECO:0000313" key="2">
    <source>
        <dbReference type="EMBL" id="AUW94397.1"/>
    </source>
</evidence>
<accession>A0ABM6RSG5</accession>
<organism evidence="2 3">
    <name type="scientific">Sulfobacillus thermotolerans</name>
    <dbReference type="NCBI Taxonomy" id="338644"/>
    <lineage>
        <taxon>Bacteria</taxon>
        <taxon>Bacillati</taxon>
        <taxon>Bacillota</taxon>
        <taxon>Clostridia</taxon>
        <taxon>Eubacteriales</taxon>
        <taxon>Clostridiales Family XVII. Incertae Sedis</taxon>
        <taxon>Sulfobacillus</taxon>
    </lineage>
</organism>
<dbReference type="Pfam" id="PF09551">
    <property type="entry name" value="Spore_II_R"/>
    <property type="match status" value="1"/>
</dbReference>
<gene>
    <name evidence="2" type="ORF">BXT84_10970</name>
</gene>